<dbReference type="InterPro" id="IPR002104">
    <property type="entry name" value="Integrase_catalytic"/>
</dbReference>
<dbReference type="CDD" id="cd01185">
    <property type="entry name" value="INTN1_C_like"/>
    <property type="match status" value="1"/>
</dbReference>
<keyword evidence="3" id="KW-0233">DNA recombination</keyword>
<dbReference type="GO" id="GO:0015074">
    <property type="term" value="P:DNA integration"/>
    <property type="evidence" value="ECO:0007669"/>
    <property type="project" value="InterPro"/>
</dbReference>
<dbReference type="EMBL" id="FOBB01000003">
    <property type="protein sequence ID" value="SEM14319.1"/>
    <property type="molecule type" value="Genomic_DNA"/>
</dbReference>
<sequence length="319" mass="36763">MLSEVIAFTIGKFEDKVQKGLRSEQSLSKWRTIKTKITQFLKFAYQIDDIQLSKINYAFAGDFVDYLVTKQAVNTNTSYKYFKHLKQLLKVAVDRGWLAVNPFQGFHSKYIVPERDILNFQELMLLYSKTFSIARIEEVKDAFLFMCFTGYSFRDAQALTPQNVMEYFDGEEWIIKNRDKTLCRENVPLLPIVKEIIAKYQNNPFCVNNNRILPIKSNQKFNLYLKEIAGICNIQKVLTSHVARHTFATTVTLANGVPIETVSALLGHKSIKTTQIYANIVAEKVGKDMLALKERLELKMPKSLTRMPTNTERKDKTSS</sequence>
<evidence type="ECO:0000313" key="6">
    <source>
        <dbReference type="Proteomes" id="UP000198984"/>
    </source>
</evidence>
<evidence type="ECO:0000256" key="1">
    <source>
        <dbReference type="ARBA" id="ARBA00008857"/>
    </source>
</evidence>
<dbReference type="Pfam" id="PF13102">
    <property type="entry name" value="Phage_int_SAM_5"/>
    <property type="match status" value="1"/>
</dbReference>
<keyword evidence="6" id="KW-1185">Reference proteome</keyword>
<protein>
    <submittedName>
        <fullName evidence="5">Site-specific recombinase XerD</fullName>
    </submittedName>
</protein>
<dbReference type="InterPro" id="IPR010998">
    <property type="entry name" value="Integrase_recombinase_N"/>
</dbReference>
<dbReference type="PANTHER" id="PTHR30349">
    <property type="entry name" value="PHAGE INTEGRASE-RELATED"/>
    <property type="match status" value="1"/>
</dbReference>
<dbReference type="STRING" id="573321.SAMN04488505_103496"/>
<dbReference type="GO" id="GO:0006310">
    <property type="term" value="P:DNA recombination"/>
    <property type="evidence" value="ECO:0007669"/>
    <property type="project" value="UniProtKB-KW"/>
</dbReference>
<dbReference type="PROSITE" id="PS51898">
    <property type="entry name" value="TYR_RECOMBINASE"/>
    <property type="match status" value="1"/>
</dbReference>
<evidence type="ECO:0000256" key="3">
    <source>
        <dbReference type="ARBA" id="ARBA00023172"/>
    </source>
</evidence>
<organism evidence="5 6">
    <name type="scientific">Chitinophaga rupis</name>
    <dbReference type="NCBI Taxonomy" id="573321"/>
    <lineage>
        <taxon>Bacteria</taxon>
        <taxon>Pseudomonadati</taxon>
        <taxon>Bacteroidota</taxon>
        <taxon>Chitinophagia</taxon>
        <taxon>Chitinophagales</taxon>
        <taxon>Chitinophagaceae</taxon>
        <taxon>Chitinophaga</taxon>
    </lineage>
</organism>
<gene>
    <name evidence="5" type="ORF">SAMN04488505_103496</name>
</gene>
<evidence type="ECO:0000259" key="4">
    <source>
        <dbReference type="PROSITE" id="PS51898"/>
    </source>
</evidence>
<comment type="similarity">
    <text evidence="1">Belongs to the 'phage' integrase family.</text>
</comment>
<dbReference type="PANTHER" id="PTHR30349:SF64">
    <property type="entry name" value="PROPHAGE INTEGRASE INTD-RELATED"/>
    <property type="match status" value="1"/>
</dbReference>
<dbReference type="InterPro" id="IPR050090">
    <property type="entry name" value="Tyrosine_recombinase_XerCD"/>
</dbReference>
<keyword evidence="2" id="KW-0238">DNA-binding</keyword>
<accession>A0A1H7VZM8</accession>
<dbReference type="GO" id="GO:0003677">
    <property type="term" value="F:DNA binding"/>
    <property type="evidence" value="ECO:0007669"/>
    <property type="project" value="UniProtKB-KW"/>
</dbReference>
<name>A0A1H7VZM8_9BACT</name>
<evidence type="ECO:0000256" key="2">
    <source>
        <dbReference type="ARBA" id="ARBA00023125"/>
    </source>
</evidence>
<dbReference type="InterPro" id="IPR013762">
    <property type="entry name" value="Integrase-like_cat_sf"/>
</dbReference>
<proteinExistence type="inferred from homology"/>
<dbReference type="AlphaFoldDB" id="A0A1H7VZM8"/>
<dbReference type="Gene3D" id="1.10.443.10">
    <property type="entry name" value="Intergrase catalytic core"/>
    <property type="match status" value="1"/>
</dbReference>
<dbReference type="Pfam" id="PF00589">
    <property type="entry name" value="Phage_integrase"/>
    <property type="match status" value="1"/>
</dbReference>
<dbReference type="Gene3D" id="1.10.150.130">
    <property type="match status" value="1"/>
</dbReference>
<dbReference type="InterPro" id="IPR011010">
    <property type="entry name" value="DNA_brk_join_enz"/>
</dbReference>
<dbReference type="Proteomes" id="UP000198984">
    <property type="component" value="Unassembled WGS sequence"/>
</dbReference>
<reference evidence="5 6" key="1">
    <citation type="submission" date="2016-10" db="EMBL/GenBank/DDBJ databases">
        <authorList>
            <person name="de Groot N.N."/>
        </authorList>
    </citation>
    <scope>NUCLEOTIDE SEQUENCE [LARGE SCALE GENOMIC DNA]</scope>
    <source>
        <strain evidence="5 6">DSM 21039</strain>
    </source>
</reference>
<feature type="domain" description="Tyr recombinase" evidence="4">
    <location>
        <begin position="113"/>
        <end position="291"/>
    </location>
</feature>
<dbReference type="SUPFAM" id="SSF56349">
    <property type="entry name" value="DNA breaking-rejoining enzymes"/>
    <property type="match status" value="1"/>
</dbReference>
<evidence type="ECO:0000313" key="5">
    <source>
        <dbReference type="EMBL" id="SEM14319.1"/>
    </source>
</evidence>
<dbReference type="InterPro" id="IPR025269">
    <property type="entry name" value="SAM-like_dom"/>
</dbReference>